<proteinExistence type="predicted"/>
<dbReference type="Proteomes" id="UP000219252">
    <property type="component" value="Unassembled WGS sequence"/>
</dbReference>
<feature type="domain" description="Transglycosylase SLT" evidence="2">
    <location>
        <begin position="157"/>
        <end position="194"/>
    </location>
</feature>
<evidence type="ECO:0000313" key="3">
    <source>
        <dbReference type="EMBL" id="SOC37207.1"/>
    </source>
</evidence>
<keyword evidence="4" id="KW-1185">Reference proteome</keyword>
<dbReference type="Gene3D" id="1.10.530.10">
    <property type="match status" value="1"/>
</dbReference>
<dbReference type="PANTHER" id="PTHR30163:SF8">
    <property type="entry name" value="LYTIC MUREIN TRANSGLYCOSYLASE"/>
    <property type="match status" value="1"/>
</dbReference>
<keyword evidence="1" id="KW-0472">Membrane</keyword>
<keyword evidence="1" id="KW-0812">Transmembrane</keyword>
<dbReference type="RefSeq" id="WP_097148739.1">
    <property type="nucleotide sequence ID" value="NZ_OBQC01000003.1"/>
</dbReference>
<name>A0A285U697_9BACL</name>
<sequence length="239" mass="26743">MVSKKKKKRKPLLTPGTKLLLIIVLIPISITLYYSSFIIWQQLNTKLSFLVDGKSATLTEFEKIQGEFDLKIPEEYLPIYISAGEQFDIPWTLLAAHHRVETRFSTMKSLISPVGAEGHMQFMPCTFVGWGHPTCSGLGKGDIPESEKTNPEVIRAYGGYGVDANGDGKADPFHIEDAIYSAAKYLSASGAKDGNLEKAIFQYNHSEKYVQDVLHFYNQYEGVSRELETYATTNNNGTF</sequence>
<feature type="transmembrane region" description="Helical" evidence="1">
    <location>
        <begin position="20"/>
        <end position="40"/>
    </location>
</feature>
<dbReference type="SUPFAM" id="SSF53955">
    <property type="entry name" value="Lysozyme-like"/>
    <property type="match status" value="1"/>
</dbReference>
<dbReference type="InterPro" id="IPR031304">
    <property type="entry name" value="SLT_2"/>
</dbReference>
<evidence type="ECO:0000259" key="2">
    <source>
        <dbReference type="Pfam" id="PF13406"/>
    </source>
</evidence>
<organism evidence="3 4">
    <name type="scientific">Ureibacillus acetophenoni</name>
    <dbReference type="NCBI Taxonomy" id="614649"/>
    <lineage>
        <taxon>Bacteria</taxon>
        <taxon>Bacillati</taxon>
        <taxon>Bacillota</taxon>
        <taxon>Bacilli</taxon>
        <taxon>Bacillales</taxon>
        <taxon>Caryophanaceae</taxon>
        <taxon>Ureibacillus</taxon>
    </lineage>
</organism>
<evidence type="ECO:0000313" key="4">
    <source>
        <dbReference type="Proteomes" id="UP000219252"/>
    </source>
</evidence>
<dbReference type="InterPro" id="IPR023346">
    <property type="entry name" value="Lysozyme-like_dom_sf"/>
</dbReference>
<dbReference type="AlphaFoldDB" id="A0A285U697"/>
<dbReference type="PANTHER" id="PTHR30163">
    <property type="entry name" value="MEMBRANE-BOUND LYTIC MUREIN TRANSGLYCOSYLASE B"/>
    <property type="match status" value="1"/>
</dbReference>
<dbReference type="CDD" id="cd13399">
    <property type="entry name" value="Slt35-like"/>
    <property type="match status" value="1"/>
</dbReference>
<gene>
    <name evidence="3" type="ORF">SAMN05877842_10391</name>
</gene>
<accession>A0A285U697</accession>
<evidence type="ECO:0000256" key="1">
    <source>
        <dbReference type="SAM" id="Phobius"/>
    </source>
</evidence>
<dbReference type="InterPro" id="IPR043426">
    <property type="entry name" value="MltB-like"/>
</dbReference>
<keyword evidence="1" id="KW-1133">Transmembrane helix</keyword>
<dbReference type="GO" id="GO:0008933">
    <property type="term" value="F:peptidoglycan lytic transglycosylase activity"/>
    <property type="evidence" value="ECO:0007669"/>
    <property type="project" value="TreeGrafter"/>
</dbReference>
<dbReference type="Pfam" id="PF13406">
    <property type="entry name" value="SLT_2"/>
    <property type="match status" value="1"/>
</dbReference>
<dbReference type="GO" id="GO:0009253">
    <property type="term" value="P:peptidoglycan catabolic process"/>
    <property type="evidence" value="ECO:0007669"/>
    <property type="project" value="TreeGrafter"/>
</dbReference>
<protein>
    <submittedName>
        <fullName evidence="3">Transglycosylase protein with SLT domain</fullName>
    </submittedName>
</protein>
<reference evidence="4" key="1">
    <citation type="submission" date="2017-08" db="EMBL/GenBank/DDBJ databases">
        <authorList>
            <person name="Varghese N."/>
            <person name="Submissions S."/>
        </authorList>
    </citation>
    <scope>NUCLEOTIDE SEQUENCE [LARGE SCALE GENOMIC DNA]</scope>
    <source>
        <strain evidence="4">JC23</strain>
    </source>
</reference>
<dbReference type="OrthoDB" id="9809488at2"/>
<dbReference type="EMBL" id="OBQC01000003">
    <property type="protein sequence ID" value="SOC37207.1"/>
    <property type="molecule type" value="Genomic_DNA"/>
</dbReference>